<dbReference type="Proteomes" id="UP000230184">
    <property type="component" value="Unassembled WGS sequence"/>
</dbReference>
<accession>A0A2M6YUK2</accession>
<gene>
    <name evidence="1" type="ORF">COT02_02140</name>
</gene>
<reference evidence="2" key="1">
    <citation type="submission" date="2017-09" db="EMBL/GenBank/DDBJ databases">
        <title>Depth-based differentiation of microbial function through sediment-hosted aquifers and enrichment of novel symbionts in the deep terrestrial subsurface.</title>
        <authorList>
            <person name="Probst A.J."/>
            <person name="Ladd B."/>
            <person name="Jarett J.K."/>
            <person name="Geller-Mcgrath D.E."/>
            <person name="Sieber C.M.K."/>
            <person name="Emerson J.B."/>
            <person name="Anantharaman K."/>
            <person name="Thomas B.C."/>
            <person name="Malmstrom R."/>
            <person name="Stieglmeier M."/>
            <person name="Klingl A."/>
            <person name="Woyke T."/>
            <person name="Ryan C.M."/>
            <person name="Banfield J.F."/>
        </authorList>
    </citation>
    <scope>NUCLEOTIDE SEQUENCE [LARGE SCALE GENOMIC DNA]</scope>
</reference>
<proteinExistence type="predicted"/>
<protein>
    <submittedName>
        <fullName evidence="1">Uncharacterized protein</fullName>
    </submittedName>
</protein>
<name>A0A2M6YUK2_9BACT</name>
<dbReference type="AlphaFoldDB" id="A0A2M6YUK2"/>
<organism evidence="1 2">
    <name type="scientific">Candidatus Roizmanbacteria bacterium CG07_land_8_20_14_0_80_34_15</name>
    <dbReference type="NCBI Taxonomy" id="1974849"/>
    <lineage>
        <taxon>Bacteria</taxon>
        <taxon>Candidatus Roizmaniibacteriota</taxon>
    </lineage>
</organism>
<evidence type="ECO:0000313" key="2">
    <source>
        <dbReference type="Proteomes" id="UP000230184"/>
    </source>
</evidence>
<evidence type="ECO:0000313" key="1">
    <source>
        <dbReference type="EMBL" id="PIU37189.1"/>
    </source>
</evidence>
<dbReference type="EMBL" id="PEWY01000058">
    <property type="protein sequence ID" value="PIU37189.1"/>
    <property type="molecule type" value="Genomic_DNA"/>
</dbReference>
<comment type="caution">
    <text evidence="1">The sequence shown here is derived from an EMBL/GenBank/DDBJ whole genome shotgun (WGS) entry which is preliminary data.</text>
</comment>
<sequence length="91" mass="10766">MKTKLAVKMGSKLIEILKRESAYADFALNSLNQETTAYEKKYLISGDVFIHKFENGEMGDDRELFNWYALVKFTQDWYDTKREIEKTLRDS</sequence>